<dbReference type="RefSeq" id="WP_123738369.1">
    <property type="nucleotide sequence ID" value="NZ_RKHQ01000001.1"/>
</dbReference>
<dbReference type="InterPro" id="IPR017853">
    <property type="entry name" value="GH"/>
</dbReference>
<sequence>MRFGVNYTPSQGWFHSWLDLDHAAIARDFAQIAGLGLDHVRIFPLWPIVQPNRTLVRSAALREIREVVDLAGEAGLDVEVDAIQGHLSSFDFLPSWLATWHDRNMFTSPDVVGSLADYVRAVSSSVADAPNLLGVSVGNEVNQFAARPHPHPHEAAPAQVTHWLDAMIGAAREGLGGAAPAAGVTHSMYDASWYDDRQPFLPDHAAELGDLTVTHSWVFNGAAQRHGPLGSGSVRHAEYLLRLSAAWHRDPDRRLWLQEVGAPTNVVPVDDAPEFVERTVRNAATVPGLWGITWWCSHDVAGSLADFPPLEYDLGLLTSDGEVKPTGRRFAELAERRDELVPTTGPGPALVLDDSDPATYRAQLGPGGSFFEAWNAAASETGAGPRVVLRSRLAEGLDLDARGIVELRPVAVAAPEPIDVLHPAVTPTPAL</sequence>
<name>A0A3N2D8Q4_9MICO</name>
<comment type="caution">
    <text evidence="1">The sequence shown here is derived from an EMBL/GenBank/DDBJ whole genome shotgun (WGS) entry which is preliminary data.</text>
</comment>
<accession>A0A3N2D8Q4</accession>
<gene>
    <name evidence="1" type="ORF">EDD28_0726</name>
</gene>
<proteinExistence type="predicted"/>
<dbReference type="AlphaFoldDB" id="A0A3N2D8Q4"/>
<dbReference type="OrthoDB" id="110211at2"/>
<organism evidence="1 2">
    <name type="scientific">Salana multivorans</name>
    <dbReference type="NCBI Taxonomy" id="120377"/>
    <lineage>
        <taxon>Bacteria</taxon>
        <taxon>Bacillati</taxon>
        <taxon>Actinomycetota</taxon>
        <taxon>Actinomycetes</taxon>
        <taxon>Micrococcales</taxon>
        <taxon>Beutenbergiaceae</taxon>
        <taxon>Salana</taxon>
    </lineage>
</organism>
<dbReference type="EMBL" id="RKHQ01000001">
    <property type="protein sequence ID" value="ROR96150.1"/>
    <property type="molecule type" value="Genomic_DNA"/>
</dbReference>
<evidence type="ECO:0000313" key="2">
    <source>
        <dbReference type="Proteomes" id="UP000275356"/>
    </source>
</evidence>
<evidence type="ECO:0000313" key="1">
    <source>
        <dbReference type="EMBL" id="ROR96150.1"/>
    </source>
</evidence>
<dbReference type="Gene3D" id="3.20.20.80">
    <property type="entry name" value="Glycosidases"/>
    <property type="match status" value="1"/>
</dbReference>
<dbReference type="Proteomes" id="UP000275356">
    <property type="component" value="Unassembled WGS sequence"/>
</dbReference>
<keyword evidence="2" id="KW-1185">Reference proteome</keyword>
<dbReference type="SUPFAM" id="SSF51445">
    <property type="entry name" value="(Trans)glycosidases"/>
    <property type="match status" value="1"/>
</dbReference>
<reference evidence="1 2" key="1">
    <citation type="submission" date="2018-11" db="EMBL/GenBank/DDBJ databases">
        <title>Sequencing the genomes of 1000 actinobacteria strains.</title>
        <authorList>
            <person name="Klenk H.-P."/>
        </authorList>
    </citation>
    <scope>NUCLEOTIDE SEQUENCE [LARGE SCALE GENOMIC DNA]</scope>
    <source>
        <strain evidence="1 2">DSM 13521</strain>
    </source>
</reference>
<protein>
    <recommendedName>
        <fullName evidence="3">Cellulase (Glycosyl hydrolase family 5)</fullName>
    </recommendedName>
</protein>
<evidence type="ECO:0008006" key="3">
    <source>
        <dbReference type="Google" id="ProtNLM"/>
    </source>
</evidence>